<dbReference type="AlphaFoldDB" id="A0A4P7NRP2"/>
<protein>
    <submittedName>
        <fullName evidence="3">Uncharacterized protein</fullName>
    </submittedName>
</protein>
<feature type="region of interest" description="Disordered" evidence="1">
    <location>
        <begin position="229"/>
        <end position="260"/>
    </location>
</feature>
<evidence type="ECO:0000313" key="4">
    <source>
        <dbReference type="Proteomes" id="UP000294847"/>
    </source>
</evidence>
<reference evidence="3 4" key="1">
    <citation type="journal article" date="2019" name="Mol. Biol. Evol.">
        <title>Blast fungal genomes show frequent chromosomal changes, gene gains and losses, and effector gene turnover.</title>
        <authorList>
            <person name="Gomez Luciano L.B."/>
            <person name="Jason Tsai I."/>
            <person name="Chuma I."/>
            <person name="Tosa Y."/>
            <person name="Chen Y.H."/>
            <person name="Li J.Y."/>
            <person name="Li M.Y."/>
            <person name="Jade Lu M.Y."/>
            <person name="Nakayashiki H."/>
            <person name="Li W.H."/>
        </authorList>
    </citation>
    <scope>NUCLEOTIDE SEQUENCE [LARGE SCALE GENOMIC DNA]</scope>
    <source>
        <strain evidence="3">MZ5-1-6</strain>
    </source>
</reference>
<evidence type="ECO:0000313" key="3">
    <source>
        <dbReference type="EMBL" id="QBZ65000.1"/>
    </source>
</evidence>
<feature type="region of interest" description="Disordered" evidence="1">
    <location>
        <begin position="39"/>
        <end position="92"/>
    </location>
</feature>
<sequence>MRPLHTSHSDIRVAAILFLSAATQAAMFPSVQRNALISSSTTDTVSNPDASPSSDEYRAEYAKGPKPKPKVPSIPSPKTISAPADAPKSGPGMPVIAYYHPEKLDMRPSTETYMYGGYRVSCGKYAGGEEGDVMRSAASLRDTKQDVKADAGKCIRVGCSGSSAVYFCNHDKSKSKTVAHSSIGFMAQTLSELCCQPTPGGGEAGEIVNGDNNYSVVVGYGDCSKGDGDGPYTEQQAKARPICRGKPAPSKNSGLGGSGSVSWRGGASWTAAVVGLGFLLYARLG</sequence>
<evidence type="ECO:0000256" key="1">
    <source>
        <dbReference type="SAM" id="MobiDB-lite"/>
    </source>
</evidence>
<dbReference type="PANTHER" id="PTHR35605">
    <property type="entry name" value="ECP2 EFFECTOR PROTEIN DOMAIN-CONTAINING PROTEIN-RELATED"/>
    <property type="match status" value="1"/>
</dbReference>
<gene>
    <name evidence="3" type="ORF">PoMZ_06703</name>
</gene>
<dbReference type="PANTHER" id="PTHR35605:SF1">
    <property type="entry name" value="ECP2 EFFECTOR PROTEIN DOMAIN-CONTAINING PROTEIN-RELATED"/>
    <property type="match status" value="1"/>
</dbReference>
<dbReference type="Proteomes" id="UP000294847">
    <property type="component" value="Chromosome 6"/>
</dbReference>
<dbReference type="EMBL" id="CP034209">
    <property type="protein sequence ID" value="QBZ65000.1"/>
    <property type="molecule type" value="Genomic_DNA"/>
</dbReference>
<evidence type="ECO:0000256" key="2">
    <source>
        <dbReference type="SAM" id="SignalP"/>
    </source>
</evidence>
<name>A0A4P7NRP2_PYROR</name>
<keyword evidence="2" id="KW-0732">Signal</keyword>
<feature type="signal peptide" evidence="2">
    <location>
        <begin position="1"/>
        <end position="25"/>
    </location>
</feature>
<feature type="compositionally biased region" description="Polar residues" evidence="1">
    <location>
        <begin position="39"/>
        <end position="54"/>
    </location>
</feature>
<proteinExistence type="predicted"/>
<organism evidence="3 4">
    <name type="scientific">Pyricularia oryzae</name>
    <name type="common">Rice blast fungus</name>
    <name type="synonym">Magnaporthe oryzae</name>
    <dbReference type="NCBI Taxonomy" id="318829"/>
    <lineage>
        <taxon>Eukaryota</taxon>
        <taxon>Fungi</taxon>
        <taxon>Dikarya</taxon>
        <taxon>Ascomycota</taxon>
        <taxon>Pezizomycotina</taxon>
        <taxon>Sordariomycetes</taxon>
        <taxon>Sordariomycetidae</taxon>
        <taxon>Magnaporthales</taxon>
        <taxon>Pyriculariaceae</taxon>
        <taxon>Pyricularia</taxon>
    </lineage>
</organism>
<feature type="chain" id="PRO_5043444954" evidence="2">
    <location>
        <begin position="26"/>
        <end position="285"/>
    </location>
</feature>
<accession>A0A4P7NRP2</accession>